<evidence type="ECO:0000313" key="10">
    <source>
        <dbReference type="Proteomes" id="UP001331761"/>
    </source>
</evidence>
<keyword evidence="5" id="KW-0479">Metal-binding</keyword>
<keyword evidence="4" id="KW-0540">Nuclease</keyword>
<sequence>MQVCIGIRYLCTNAFQVVVGDTAGCSQKTVYNIVLRVVDALAHPDIVQKFIIFKPEDEQWCRARSHEFARTGKMPNVIGAVDGTLIRIKSPPVDAFQYMSRKGTSCLNVCLIADAVGRILYINSGSPGWVHDATIWRNSSPAAVFNSGVAVPGYRILGNSGYANGSGIITPFRPSAVQGDARKTRYNRGHCRMRSIVEMTTGCLKSRFPILSSELRVGPRKASKIVIACAVLHNIMCLRACTMRQLGSRKATMAQPEADVEDVRAYIVERI</sequence>
<dbReference type="GO" id="GO:0046872">
    <property type="term" value="F:metal ion binding"/>
    <property type="evidence" value="ECO:0007669"/>
    <property type="project" value="UniProtKB-KW"/>
</dbReference>
<dbReference type="PANTHER" id="PTHR22930:SF289">
    <property type="entry name" value="DDE TNP4 DOMAIN-CONTAINING PROTEIN-RELATED"/>
    <property type="match status" value="1"/>
</dbReference>
<name>A0AAN8F5C8_TRICO</name>
<protein>
    <submittedName>
        <fullName evidence="9">DDE Tnp4 domain-containing protein</fullName>
    </submittedName>
</protein>
<dbReference type="Pfam" id="PF13359">
    <property type="entry name" value="DDE_Tnp_4"/>
    <property type="match status" value="1"/>
</dbReference>
<comment type="subcellular location">
    <subcellularLocation>
        <location evidence="2">Nucleus</location>
    </subcellularLocation>
</comment>
<evidence type="ECO:0000313" key="9">
    <source>
        <dbReference type="EMBL" id="KAK5972562.1"/>
    </source>
</evidence>
<gene>
    <name evidence="9" type="ORF">GCK32_010483</name>
</gene>
<comment type="caution">
    <text evidence="9">The sequence shown here is derived from an EMBL/GenBank/DDBJ whole genome shotgun (WGS) entry which is preliminary data.</text>
</comment>
<evidence type="ECO:0000259" key="8">
    <source>
        <dbReference type="Pfam" id="PF13359"/>
    </source>
</evidence>
<dbReference type="InterPro" id="IPR045249">
    <property type="entry name" value="HARBI1-like"/>
</dbReference>
<evidence type="ECO:0000256" key="7">
    <source>
        <dbReference type="ARBA" id="ARBA00023242"/>
    </source>
</evidence>
<dbReference type="GO" id="GO:0004518">
    <property type="term" value="F:nuclease activity"/>
    <property type="evidence" value="ECO:0007669"/>
    <property type="project" value="UniProtKB-KW"/>
</dbReference>
<keyword evidence="10" id="KW-1185">Reference proteome</keyword>
<dbReference type="InterPro" id="IPR027806">
    <property type="entry name" value="HARBI1_dom"/>
</dbReference>
<comment type="similarity">
    <text evidence="3">Belongs to the HARBI1 family.</text>
</comment>
<keyword evidence="7" id="KW-0539">Nucleus</keyword>
<organism evidence="9 10">
    <name type="scientific">Trichostrongylus colubriformis</name>
    <name type="common">Black scour worm</name>
    <dbReference type="NCBI Taxonomy" id="6319"/>
    <lineage>
        <taxon>Eukaryota</taxon>
        <taxon>Metazoa</taxon>
        <taxon>Ecdysozoa</taxon>
        <taxon>Nematoda</taxon>
        <taxon>Chromadorea</taxon>
        <taxon>Rhabditida</taxon>
        <taxon>Rhabditina</taxon>
        <taxon>Rhabditomorpha</taxon>
        <taxon>Strongyloidea</taxon>
        <taxon>Trichostrongylidae</taxon>
        <taxon>Trichostrongylus</taxon>
    </lineage>
</organism>
<dbReference type="EMBL" id="WIXE01016525">
    <property type="protein sequence ID" value="KAK5972562.1"/>
    <property type="molecule type" value="Genomic_DNA"/>
</dbReference>
<proteinExistence type="inferred from homology"/>
<feature type="domain" description="DDE Tnp4" evidence="8">
    <location>
        <begin position="81"/>
        <end position="234"/>
    </location>
</feature>
<dbReference type="AlphaFoldDB" id="A0AAN8F5C8"/>
<evidence type="ECO:0000256" key="6">
    <source>
        <dbReference type="ARBA" id="ARBA00022801"/>
    </source>
</evidence>
<accession>A0AAN8F5C8</accession>
<evidence type="ECO:0000256" key="3">
    <source>
        <dbReference type="ARBA" id="ARBA00006958"/>
    </source>
</evidence>
<evidence type="ECO:0000256" key="2">
    <source>
        <dbReference type="ARBA" id="ARBA00004123"/>
    </source>
</evidence>
<evidence type="ECO:0000256" key="4">
    <source>
        <dbReference type="ARBA" id="ARBA00022722"/>
    </source>
</evidence>
<reference evidence="9 10" key="1">
    <citation type="submission" date="2019-10" db="EMBL/GenBank/DDBJ databases">
        <title>Assembly and Annotation for the nematode Trichostrongylus colubriformis.</title>
        <authorList>
            <person name="Martin J."/>
        </authorList>
    </citation>
    <scope>NUCLEOTIDE SEQUENCE [LARGE SCALE GENOMIC DNA]</scope>
    <source>
        <strain evidence="9">G859</strain>
        <tissue evidence="9">Whole worm</tissue>
    </source>
</reference>
<dbReference type="PANTHER" id="PTHR22930">
    <property type="match status" value="1"/>
</dbReference>
<keyword evidence="6" id="KW-0378">Hydrolase</keyword>
<evidence type="ECO:0000256" key="5">
    <source>
        <dbReference type="ARBA" id="ARBA00022723"/>
    </source>
</evidence>
<dbReference type="Proteomes" id="UP001331761">
    <property type="component" value="Unassembled WGS sequence"/>
</dbReference>
<evidence type="ECO:0000256" key="1">
    <source>
        <dbReference type="ARBA" id="ARBA00001968"/>
    </source>
</evidence>
<dbReference type="GO" id="GO:0016787">
    <property type="term" value="F:hydrolase activity"/>
    <property type="evidence" value="ECO:0007669"/>
    <property type="project" value="UniProtKB-KW"/>
</dbReference>
<comment type="cofactor">
    <cofactor evidence="1">
        <name>a divalent metal cation</name>
        <dbReference type="ChEBI" id="CHEBI:60240"/>
    </cofactor>
</comment>
<dbReference type="GO" id="GO:0005634">
    <property type="term" value="C:nucleus"/>
    <property type="evidence" value="ECO:0007669"/>
    <property type="project" value="UniProtKB-SubCell"/>
</dbReference>